<proteinExistence type="predicted"/>
<comment type="caution">
    <text evidence="7">The sequence shown here is derived from an EMBL/GenBank/DDBJ whole genome shotgun (WGS) entry which is preliminary data.</text>
</comment>
<evidence type="ECO:0000313" key="8">
    <source>
        <dbReference type="Proteomes" id="UP000095488"/>
    </source>
</evidence>
<dbReference type="Proteomes" id="UP000095488">
    <property type="component" value="Unassembled WGS sequence"/>
</dbReference>
<dbReference type="InterPro" id="IPR011547">
    <property type="entry name" value="SLC26A/SulP_dom"/>
</dbReference>
<dbReference type="Gene3D" id="3.30.750.24">
    <property type="entry name" value="STAS domain"/>
    <property type="match status" value="1"/>
</dbReference>
<evidence type="ECO:0000256" key="5">
    <source>
        <dbReference type="SAM" id="Phobius"/>
    </source>
</evidence>
<dbReference type="InterPro" id="IPR036513">
    <property type="entry name" value="STAS_dom_sf"/>
</dbReference>
<feature type="transmembrane region" description="Helical" evidence="5">
    <location>
        <begin position="228"/>
        <end position="246"/>
    </location>
</feature>
<feature type="transmembrane region" description="Helical" evidence="5">
    <location>
        <begin position="300"/>
        <end position="319"/>
    </location>
</feature>
<feature type="transmembrane region" description="Helical" evidence="5">
    <location>
        <begin position="354"/>
        <end position="370"/>
    </location>
</feature>
<dbReference type="SUPFAM" id="SSF52091">
    <property type="entry name" value="SpoIIaa-like"/>
    <property type="match status" value="1"/>
</dbReference>
<feature type="transmembrane region" description="Helical" evidence="5">
    <location>
        <begin position="74"/>
        <end position="92"/>
    </location>
</feature>
<dbReference type="PANTHER" id="PTHR43310">
    <property type="entry name" value="SULFATE TRANSPORTER YBAR-RELATED"/>
    <property type="match status" value="1"/>
</dbReference>
<dbReference type="InterPro" id="IPR052706">
    <property type="entry name" value="Membrane-Transporter-like"/>
</dbReference>
<evidence type="ECO:0000256" key="3">
    <source>
        <dbReference type="ARBA" id="ARBA00022989"/>
    </source>
</evidence>
<keyword evidence="2 5" id="KW-0812">Transmembrane</keyword>
<dbReference type="PROSITE" id="PS50801">
    <property type="entry name" value="STAS"/>
    <property type="match status" value="1"/>
</dbReference>
<feature type="transmembrane region" description="Helical" evidence="5">
    <location>
        <begin position="325"/>
        <end position="342"/>
    </location>
</feature>
<dbReference type="RefSeq" id="WP_235804544.1">
    <property type="nucleotide sequence ID" value="NZ_CABIXL010000001.1"/>
</dbReference>
<feature type="transmembrane region" description="Helical" evidence="5">
    <location>
        <begin position="44"/>
        <end position="67"/>
    </location>
</feature>
<dbReference type="Pfam" id="PF00916">
    <property type="entry name" value="Sulfate_transp"/>
    <property type="match status" value="2"/>
</dbReference>
<evidence type="ECO:0000256" key="1">
    <source>
        <dbReference type="ARBA" id="ARBA00004141"/>
    </source>
</evidence>
<gene>
    <name evidence="7" type="primary">ychM</name>
    <name evidence="7" type="ORF">ERS852473_00006</name>
</gene>
<feature type="transmembrane region" description="Helical" evidence="5">
    <location>
        <begin position="180"/>
        <end position="198"/>
    </location>
</feature>
<protein>
    <submittedName>
        <fullName evidence="7">Sulfate transporter ychM</fullName>
    </submittedName>
</protein>
<feature type="transmembrane region" description="Helical" evidence="5">
    <location>
        <begin position="128"/>
        <end position="148"/>
    </location>
</feature>
<accession>A0ABM9UN23</accession>
<organism evidence="7 8">
    <name type="scientific">Sarcina ventriculi</name>
    <name type="common">Clostridium ventriculi</name>
    <dbReference type="NCBI Taxonomy" id="1267"/>
    <lineage>
        <taxon>Bacteria</taxon>
        <taxon>Bacillati</taxon>
        <taxon>Bacillota</taxon>
        <taxon>Clostridia</taxon>
        <taxon>Eubacteriales</taxon>
        <taxon>Clostridiaceae</taxon>
        <taxon>Sarcina</taxon>
    </lineage>
</organism>
<keyword evidence="3 5" id="KW-1133">Transmembrane helix</keyword>
<dbReference type="PANTHER" id="PTHR43310:SF1">
    <property type="entry name" value="SULFATE TRANSPORTER YBAR-RELATED"/>
    <property type="match status" value="1"/>
</dbReference>
<evidence type="ECO:0000256" key="2">
    <source>
        <dbReference type="ARBA" id="ARBA00022692"/>
    </source>
</evidence>
<feature type="transmembrane region" description="Helical" evidence="5">
    <location>
        <begin position="154"/>
        <end position="173"/>
    </location>
</feature>
<feature type="transmembrane region" description="Helical" evidence="5">
    <location>
        <begin position="98"/>
        <end position="116"/>
    </location>
</feature>
<keyword evidence="4 5" id="KW-0472">Membrane</keyword>
<comment type="subcellular location">
    <subcellularLocation>
        <location evidence="1">Membrane</location>
        <topology evidence="1">Multi-pass membrane protein</topology>
    </subcellularLocation>
</comment>
<sequence>MNSKLKGCDYLLETIKRDWFSNIRVDLLSSFVVGLSMIPETAGFAIMVGLSPMVAFYTTFCMSIVLAFCGARKAMISAAAGSMALVLVVVAKKYGVEYIGLVTIATGIIQILFGIFKIGNLLRFVPKSVMYGFVNSLGIMLFVDQLHFFKGQSYIMYILVLIGLAVIYLFPLITKKIPQNLMAIIVVTFIVVIFHINVPNLGTLGNISATLPSFIIPKISINFKTLSIVIPYAFSLAIVGSVESLLTAQSLDEIIGDKSNKNKEAMAQGIGNVVTGFFSGMAGCALIGQSTINSKSGAKTRLSTLFAGVSLMILVSVFSSYVSKIPIAALVSVMIMISITTFSIESVKKIHKTPIIDTVVMIITVITVLITQNLAIGVILGVIINALVFVYRVAKIDIEKIENEKEVLYKISGYLFFATSKKFLDSFDEDDLQKSIVLDITKLKLMDNVAKQTMYEIKNKFKNIIIKEEQN</sequence>
<dbReference type="InterPro" id="IPR002645">
    <property type="entry name" value="STAS_dom"/>
</dbReference>
<reference evidence="7 8" key="1">
    <citation type="submission" date="2015-09" db="EMBL/GenBank/DDBJ databases">
        <authorList>
            <consortium name="Pathogen Informatics"/>
        </authorList>
    </citation>
    <scope>NUCLEOTIDE SEQUENCE [LARGE SCALE GENOMIC DNA]</scope>
    <source>
        <strain evidence="7 8">2789STDY5834858</strain>
    </source>
</reference>
<name>A0ABM9UN23_SARVE</name>
<keyword evidence="8" id="KW-1185">Reference proteome</keyword>
<dbReference type="EMBL" id="CYZR01000001">
    <property type="protein sequence ID" value="CUN40114.1"/>
    <property type="molecule type" value="Genomic_DNA"/>
</dbReference>
<feature type="domain" description="STAS" evidence="6">
    <location>
        <begin position="396"/>
        <end position="471"/>
    </location>
</feature>
<evidence type="ECO:0000313" key="7">
    <source>
        <dbReference type="EMBL" id="CUN40114.1"/>
    </source>
</evidence>
<evidence type="ECO:0000259" key="6">
    <source>
        <dbReference type="PROSITE" id="PS50801"/>
    </source>
</evidence>
<feature type="transmembrane region" description="Helical" evidence="5">
    <location>
        <begin position="266"/>
        <end position="288"/>
    </location>
</feature>
<evidence type="ECO:0000256" key="4">
    <source>
        <dbReference type="ARBA" id="ARBA00023136"/>
    </source>
</evidence>